<dbReference type="InterPro" id="IPR041025">
    <property type="entry name" value="HNH_repeat"/>
</dbReference>
<protein>
    <submittedName>
        <fullName evidence="1">Homing endonuclease associated repeat-containing protein</fullName>
    </submittedName>
</protein>
<accession>A0ABD5X3G1</accession>
<organism evidence="1 2">
    <name type="scientific">Halovenus rubra</name>
    <dbReference type="NCBI Taxonomy" id="869890"/>
    <lineage>
        <taxon>Archaea</taxon>
        <taxon>Methanobacteriati</taxon>
        <taxon>Methanobacteriota</taxon>
        <taxon>Stenosarchaea group</taxon>
        <taxon>Halobacteria</taxon>
        <taxon>Halobacteriales</taxon>
        <taxon>Haloarculaceae</taxon>
        <taxon>Halovenus</taxon>
    </lineage>
</organism>
<keyword evidence="1" id="KW-0540">Nuclease</keyword>
<name>A0ABD5X3G1_9EURY</name>
<proteinExistence type="predicted"/>
<dbReference type="Proteomes" id="UP001596414">
    <property type="component" value="Unassembled WGS sequence"/>
</dbReference>
<comment type="caution">
    <text evidence="1">The sequence shown here is derived from an EMBL/GenBank/DDBJ whole genome shotgun (WGS) entry which is preliminary data.</text>
</comment>
<keyword evidence="1" id="KW-0255">Endonuclease</keyword>
<keyword evidence="1" id="KW-0378">Hydrolase</keyword>
<dbReference type="RefSeq" id="WP_267638530.1">
    <property type="nucleotide sequence ID" value="NZ_JAODIY010000014.1"/>
</dbReference>
<dbReference type="GO" id="GO:0004519">
    <property type="term" value="F:endonuclease activity"/>
    <property type="evidence" value="ECO:0007669"/>
    <property type="project" value="UniProtKB-KW"/>
</dbReference>
<dbReference type="EMBL" id="JBHSZQ010000005">
    <property type="protein sequence ID" value="MFC7125527.1"/>
    <property type="molecule type" value="Genomic_DNA"/>
</dbReference>
<evidence type="ECO:0000313" key="1">
    <source>
        <dbReference type="EMBL" id="MFC7125527.1"/>
    </source>
</evidence>
<dbReference type="Pfam" id="PF18780">
    <property type="entry name" value="HNH_repeat"/>
    <property type="match status" value="8"/>
</dbReference>
<evidence type="ECO:0000313" key="2">
    <source>
        <dbReference type="Proteomes" id="UP001596414"/>
    </source>
</evidence>
<reference evidence="1 2" key="1">
    <citation type="journal article" date="2014" name="Int. J. Syst. Evol. Microbiol.">
        <title>Complete genome sequence of Corynebacterium casei LMG S-19264T (=DSM 44701T), isolated from a smear-ripened cheese.</title>
        <authorList>
            <consortium name="US DOE Joint Genome Institute (JGI-PGF)"/>
            <person name="Walter F."/>
            <person name="Albersmeier A."/>
            <person name="Kalinowski J."/>
            <person name="Ruckert C."/>
        </authorList>
    </citation>
    <scope>NUCLEOTIDE SEQUENCE [LARGE SCALE GENOMIC DNA]</scope>
    <source>
        <strain evidence="1 2">CGMCC 4.7215</strain>
    </source>
</reference>
<sequence>MSNRIDTEELLIDLRRVGDTIEGTPRISDYREAGEYSPKTLRNRFGSWNDALEKAGYQPNVRWEVNKQDLLNNLKEIAKELGRPPTTTEYDSRGDFNTQTFKNKFGSWNNALQKAGYEPNLRKDISREELIDDLQRVGNLIDDTPTISDYSQTGKYSPKTLRNRFGSWNEALQEAGYPLNKFTSQEDLLADLERVYNLLEHAPTCKDYRKNGKYSVKLISDRFGSWNAGLKAAGYNPNTQHSIPREDLLDDLKQVGDSLGDSPTMIKYKNSGTYSIHPFYNYFDSWADALIAAGFEPNYRSNISDEKLLTDLQRVADLVGTTPEMTEYQSHGKYSPSPLVSSFGSWNEALEAAGYEPNIQSYIPDEDLLSDIKRVGNLIRSTPSMSDYEIYGNFGSATVSRRFETWNDAIQKAGFQPNNRQNLSRDEALLELKRVANILEKTPTAQEFRNHGDYSVTSIESEFGSWNDALQAADLPLNSAIPSDNLLADLRESHDGDLAPPRWKHHQVGKYHSSTIREKTGGWWAACVKAGYKPLARRPLCPNAIHQYYQTAIDLPNAEMAFYGLLFQFTGLTPSIAAHFNADWVADRRNRCIVRVPREYTTTGNSWVFLVPETWENPYTGAEEPTHLPDLIDRFTTLYDEMPIEAAALRRVPLQIAKNADLGNFRRIIDHSRLGDVPEVRPQDLRTTLGINLARMGEGPETIKQQVGIEQTGWTAEVEDFFLWLDENEAHQS</sequence>
<dbReference type="AlphaFoldDB" id="A0ABD5X3G1"/>
<gene>
    <name evidence="1" type="ORF">ACFQJ7_05665</name>
</gene>